<feature type="compositionally biased region" description="Low complexity" evidence="1">
    <location>
        <begin position="417"/>
        <end position="431"/>
    </location>
</feature>
<feature type="compositionally biased region" description="Low complexity" evidence="1">
    <location>
        <begin position="550"/>
        <end position="566"/>
    </location>
</feature>
<feature type="non-terminal residue" evidence="3">
    <location>
        <position position="882"/>
    </location>
</feature>
<feature type="chain" id="PRO_5021192350" evidence="2">
    <location>
        <begin position="36"/>
        <end position="882"/>
    </location>
</feature>
<feature type="compositionally biased region" description="Pro residues" evidence="1">
    <location>
        <begin position="58"/>
        <end position="69"/>
    </location>
</feature>
<gene>
    <name evidence="3" type="ORF">EVG20_g10603</name>
</gene>
<reference evidence="3 4" key="1">
    <citation type="submission" date="2019-02" db="EMBL/GenBank/DDBJ databases">
        <title>Genome sequencing of the rare red list fungi Dentipellis fragilis.</title>
        <authorList>
            <person name="Buettner E."/>
            <person name="Kellner H."/>
        </authorList>
    </citation>
    <scope>NUCLEOTIDE SEQUENCE [LARGE SCALE GENOMIC DNA]</scope>
    <source>
        <strain evidence="3 4">DSM 105465</strain>
    </source>
</reference>
<feature type="compositionally biased region" description="Low complexity" evidence="1">
    <location>
        <begin position="519"/>
        <end position="539"/>
    </location>
</feature>
<dbReference type="OrthoDB" id="3271284at2759"/>
<dbReference type="EMBL" id="SEOQ01001331">
    <property type="protein sequence ID" value="TFY52312.1"/>
    <property type="molecule type" value="Genomic_DNA"/>
</dbReference>
<sequence>MVTPAASVSSAPTSPFLLHYFALAVLASFLSCCISRPVSDSDSMLSAFRAKRKSKKTAPPPRRIQPPFPHLGFSSSPEVVEITDNSFTTFAISKLSAPEADSTPLKSPQVDLKFGDEPWFPNEILVKSVESGLETKSRSHGENVAGGSQSGGSSGSTANFPEEVHAGEGRTFEDVPPISRTGSNAELAHAGEENNANTPATTRKTFKPAPAPIKIPNPRAKVQIQRSADISDAGSALHPPNSQVSAHSPLERDDASIISGITLPGALIADAFSLSNQAEHRQSRYQRRITRQDSATLPHGENPLLNSPFMSGFRISGGEVIAPDSGRGSPIPPVPPLPPSATQALQSERDDASASEKANAGPEIDVKVDAADGGRYPDARVSRLQNQSRPPSTPPISGTPNSSSVFHTEQHVAHHISPITEASTPTATSPAQSDRSKEPISAASSKLSSFSQQMRRAGFDDQFLSPISHGSPGMTPQSTRSIRSGEDIDEVLDEFMTGSIFGGHSPSSTGSAPTPPGSGRPLPERQLSAPSPSPSRLSLNTHLDIKPSRSRSSSRSGASSRPSLASVNSAMLHPSTLLPIGERPRSLQDIPSDAHDDLSVLPSGIAAPRSPHLSQLPDFPESAGLPSAPLTARSDASGMHSPDLLDNIMLGPAPPALRPRVTNTLNPITVVEDASNPHTFNMALSDDSDSAGFTTPSTGTGKQTFPETPSAFSPMFSTAPGQSSAGWSPALPSGVSAVSPVTRTLSVNRTASTKGRHSRASSKFLVRSNTHKVIVTRGRSIRTKHGKSGLSSASSIKGQSSPMAASSGHASVSPARPDGSAVGSSRRRRADTSAPSPKSPPTTPPPPIPTAPSSEALEDNKEEKNAAPWASRQVEARPLPKT</sequence>
<feature type="region of interest" description="Disordered" evidence="1">
    <location>
        <begin position="685"/>
        <end position="704"/>
    </location>
</feature>
<accession>A0A4Y9XRC6</accession>
<keyword evidence="2" id="KW-0732">Signal</keyword>
<keyword evidence="4" id="KW-1185">Reference proteome</keyword>
<dbReference type="STRING" id="205917.A0A4Y9XRC6"/>
<evidence type="ECO:0000313" key="4">
    <source>
        <dbReference type="Proteomes" id="UP000298327"/>
    </source>
</evidence>
<feature type="region of interest" description="Disordered" evidence="1">
    <location>
        <begin position="775"/>
        <end position="882"/>
    </location>
</feature>
<feature type="compositionally biased region" description="Polar residues" evidence="1">
    <location>
        <begin position="383"/>
        <end position="407"/>
    </location>
</feature>
<comment type="caution">
    <text evidence="3">The sequence shown here is derived from an EMBL/GenBank/DDBJ whole genome shotgun (WGS) entry which is preliminary data.</text>
</comment>
<dbReference type="Proteomes" id="UP000298327">
    <property type="component" value="Unassembled WGS sequence"/>
</dbReference>
<feature type="region of interest" description="Disordered" evidence="1">
    <location>
        <begin position="747"/>
        <end position="766"/>
    </location>
</feature>
<feature type="compositionally biased region" description="Polar residues" evidence="1">
    <location>
        <begin position="194"/>
        <end position="203"/>
    </location>
</feature>
<proteinExistence type="predicted"/>
<evidence type="ECO:0000256" key="2">
    <source>
        <dbReference type="SAM" id="SignalP"/>
    </source>
</evidence>
<feature type="compositionally biased region" description="Polar residues" evidence="1">
    <location>
        <begin position="789"/>
        <end position="810"/>
    </location>
</feature>
<feature type="compositionally biased region" description="Pro residues" evidence="1">
    <location>
        <begin position="330"/>
        <end position="339"/>
    </location>
</feature>
<protein>
    <submittedName>
        <fullName evidence="3">Uncharacterized protein</fullName>
    </submittedName>
</protein>
<feature type="compositionally biased region" description="Pro residues" evidence="1">
    <location>
        <begin position="837"/>
        <end position="850"/>
    </location>
</feature>
<organism evidence="3 4">
    <name type="scientific">Dentipellis fragilis</name>
    <dbReference type="NCBI Taxonomy" id="205917"/>
    <lineage>
        <taxon>Eukaryota</taxon>
        <taxon>Fungi</taxon>
        <taxon>Dikarya</taxon>
        <taxon>Basidiomycota</taxon>
        <taxon>Agaricomycotina</taxon>
        <taxon>Agaricomycetes</taxon>
        <taxon>Russulales</taxon>
        <taxon>Hericiaceae</taxon>
        <taxon>Dentipellis</taxon>
    </lineage>
</organism>
<name>A0A4Y9XRC6_9AGAM</name>
<feature type="signal peptide" evidence="2">
    <location>
        <begin position="1"/>
        <end position="35"/>
    </location>
</feature>
<feature type="region of interest" description="Disordered" evidence="1">
    <location>
        <begin position="132"/>
        <end position="162"/>
    </location>
</feature>
<feature type="compositionally biased region" description="Polar residues" evidence="1">
    <location>
        <begin position="691"/>
        <end position="704"/>
    </location>
</feature>
<feature type="compositionally biased region" description="Basic and acidic residues" evidence="1">
    <location>
        <begin position="582"/>
        <end position="598"/>
    </location>
</feature>
<feature type="compositionally biased region" description="Basic and acidic residues" evidence="1">
    <location>
        <begin position="364"/>
        <end position="381"/>
    </location>
</feature>
<evidence type="ECO:0000313" key="3">
    <source>
        <dbReference type="EMBL" id="TFY52312.1"/>
    </source>
</evidence>
<feature type="compositionally biased region" description="Low complexity" evidence="1">
    <location>
        <begin position="502"/>
        <end position="512"/>
    </location>
</feature>
<evidence type="ECO:0000256" key="1">
    <source>
        <dbReference type="SAM" id="MobiDB-lite"/>
    </source>
</evidence>
<dbReference type="AlphaFoldDB" id="A0A4Y9XRC6"/>
<feature type="region of interest" description="Disordered" evidence="1">
    <location>
        <begin position="283"/>
        <end position="639"/>
    </location>
</feature>
<feature type="region of interest" description="Disordered" evidence="1">
    <location>
        <begin position="50"/>
        <end position="70"/>
    </location>
</feature>
<feature type="compositionally biased region" description="Low complexity" evidence="1">
    <location>
        <begin position="441"/>
        <end position="451"/>
    </location>
</feature>
<feature type="region of interest" description="Disordered" evidence="1">
    <location>
        <begin position="189"/>
        <end position="249"/>
    </location>
</feature>